<feature type="compositionally biased region" description="Low complexity" evidence="16">
    <location>
        <begin position="137"/>
        <end position="149"/>
    </location>
</feature>
<evidence type="ECO:0000256" key="10">
    <source>
        <dbReference type="ARBA" id="ARBA00023277"/>
    </source>
</evidence>
<comment type="function">
    <text evidence="13">Glucanases play a role in cell expansion during growth, in cell-cell fusion during mating, and in spore release during sporulation. This enzyme may be involved in beta-glucan degradation. Active on laminarin and lichenan.</text>
</comment>
<keyword evidence="5" id="KW-1003">Cell membrane</keyword>
<organism evidence="18 19">
    <name type="scientific">Niveomyces insectorum RCEF 264</name>
    <dbReference type="NCBI Taxonomy" id="1081102"/>
    <lineage>
        <taxon>Eukaryota</taxon>
        <taxon>Fungi</taxon>
        <taxon>Dikarya</taxon>
        <taxon>Ascomycota</taxon>
        <taxon>Pezizomycotina</taxon>
        <taxon>Sordariomycetes</taxon>
        <taxon>Hypocreomycetidae</taxon>
        <taxon>Hypocreales</taxon>
        <taxon>Cordycipitaceae</taxon>
        <taxon>Niveomyces</taxon>
    </lineage>
</organism>
<dbReference type="GO" id="GO:0005886">
    <property type="term" value="C:plasma membrane"/>
    <property type="evidence" value="ECO:0007669"/>
    <property type="project" value="UniProtKB-SubCell"/>
</dbReference>
<feature type="compositionally biased region" description="Polar residues" evidence="16">
    <location>
        <begin position="208"/>
        <end position="219"/>
    </location>
</feature>
<feature type="compositionally biased region" description="Polar residues" evidence="16">
    <location>
        <begin position="112"/>
        <end position="122"/>
    </location>
</feature>
<evidence type="ECO:0000256" key="12">
    <source>
        <dbReference type="ARBA" id="ARBA00023326"/>
    </source>
</evidence>
<comment type="caution">
    <text evidence="18">The sequence shown here is derived from an EMBL/GenBank/DDBJ whole genome shotgun (WGS) entry which is preliminary data.</text>
</comment>
<feature type="compositionally biased region" description="Low complexity" evidence="16">
    <location>
        <begin position="162"/>
        <end position="171"/>
    </location>
</feature>
<keyword evidence="9" id="KW-0325">Glycoprotein</keyword>
<feature type="compositionally biased region" description="Low complexity" evidence="16">
    <location>
        <begin position="246"/>
        <end position="255"/>
    </location>
</feature>
<dbReference type="FunFam" id="3.20.20.80:FF:000151">
    <property type="entry name" value="Glucan endo-1,3-beta-glucosidase btgC"/>
    <property type="match status" value="1"/>
</dbReference>
<feature type="compositionally biased region" description="Gly residues" evidence="16">
    <location>
        <begin position="502"/>
        <end position="516"/>
    </location>
</feature>
<dbReference type="GO" id="GO:0009986">
    <property type="term" value="C:cell surface"/>
    <property type="evidence" value="ECO:0007669"/>
    <property type="project" value="TreeGrafter"/>
</dbReference>
<dbReference type="STRING" id="1081102.A0A167UT58"/>
<dbReference type="GO" id="GO:0042973">
    <property type="term" value="F:glucan endo-1,3-beta-D-glucosidase activity"/>
    <property type="evidence" value="ECO:0007669"/>
    <property type="project" value="UniProtKB-EC"/>
</dbReference>
<keyword evidence="17" id="KW-1133">Transmembrane helix</keyword>
<protein>
    <recommendedName>
        <fullName evidence="4">glucan endo-1,3-beta-D-glucosidase</fullName>
        <ecNumber evidence="4">3.2.1.39</ecNumber>
    </recommendedName>
    <alternativeName>
        <fullName evidence="15">Endo-1,3-beta-glucanase btgC</fullName>
    </alternativeName>
    <alternativeName>
        <fullName evidence="14">Laminarinase btgC</fullName>
    </alternativeName>
</protein>
<comment type="similarity">
    <text evidence="3">Belongs to the glycosyl hydrolase 17 family.</text>
</comment>
<evidence type="ECO:0000256" key="16">
    <source>
        <dbReference type="SAM" id="MobiDB-lite"/>
    </source>
</evidence>
<keyword evidence="12" id="KW-0624">Polysaccharide degradation</keyword>
<evidence type="ECO:0000256" key="6">
    <source>
        <dbReference type="ARBA" id="ARBA00022801"/>
    </source>
</evidence>
<dbReference type="GO" id="GO:0009277">
    <property type="term" value="C:fungal-type cell wall"/>
    <property type="evidence" value="ECO:0007669"/>
    <property type="project" value="TreeGrafter"/>
</dbReference>
<keyword evidence="8 17" id="KW-0472">Membrane</keyword>
<keyword evidence="10" id="KW-0119">Carbohydrate metabolism</keyword>
<feature type="region of interest" description="Disordered" evidence="16">
    <location>
        <begin position="162"/>
        <end position="361"/>
    </location>
</feature>
<dbReference type="EC" id="3.2.1.39" evidence="4"/>
<dbReference type="PANTHER" id="PTHR16631:SF17">
    <property type="entry name" value="GLUCAN ENDO-1,3-BETA-GLUCOSIDASE BTGC"/>
    <property type="match status" value="1"/>
</dbReference>
<feature type="compositionally biased region" description="Low complexity" evidence="16">
    <location>
        <begin position="338"/>
        <end position="353"/>
    </location>
</feature>
<comment type="catalytic activity">
    <reaction evidence="1">
        <text>Hydrolysis of (1-&gt;3)-beta-D-glucosidic linkages in (1-&gt;3)-beta-D-glucans.</text>
        <dbReference type="EC" id="3.2.1.39"/>
    </reaction>
</comment>
<feature type="region of interest" description="Disordered" evidence="16">
    <location>
        <begin position="1"/>
        <end position="149"/>
    </location>
</feature>
<evidence type="ECO:0000256" key="9">
    <source>
        <dbReference type="ARBA" id="ARBA00023180"/>
    </source>
</evidence>
<sequence>MPRKYSFESEGDEQEPLDNPKYMHYPVPPQPQQGQQLRQQHDLDLDDPEPYYDEPPPGFVHEQQQPQRRPQQQQQALQPQQRLRKQPPQAYYEPAPAASRPAHGPAVHPDSAYNQASSSRQFSRGRVPTRGGSTRVAAATGTAPAIAPPAVATTFLPTAATAATSADAVSPISPPVPPPHYDSESRHYSGRETQYPPQTMAPSPPSNVTPGADNFSQSAAGGMAGIAYSVAERNPRESGLEAMRGLQQQQQQQQQPPQPQLPQHFSSPPPGYPQQAHQAGAAYPPQQYRGYNGPYEPPEQTQSATRRLRPYAYAGGGAQSIDRDSRSSLQSLGTSAFPPGSGTPGSRTPSRSPHGYANELYTDNPYQRYSTHDAQLGYVNPNEIEDDGDDGLEYGRSRNARASMLSLAGHSTRSGRSGGHGGGAYGPAAVGAAAVGAAAVGTAAAGGAATSALAYDAAGVDGNLAAKAGLANRVTSNGARYNAVYNNQPEYPGAAGVSGADVGPGAGASGRGGRGGFMSDDGGRDGRQEGGKSEWLASQDHSSKRWKWTIIIAFVVMVVAGIVCGVVFGVVLKHKHGGGGSPGSSESAAGDTASNGDLSINSPEIQALLNNKKLHKIFPGVDYTPINTQYPDCLDNPPSQNNVTRDIAVLSQLTNTIRLYGTDCNQTEMTIHAINQLKMQDTVKIWMGVWQDNNATTNARQLAQMWDILDKNGGSAFKGIIVANEILFRKQMTSSQLALLLGEVRTNLTNRNIDLPVATSDLGTVWDYTLAQASDYIMANIHPFFGGVNAQDAAAWTWNFWDTNNGQFFKTDTSKNVISETGWPSTGGTDCGTGSTSTSCPDAAVAGISQLNQFLSDWVCDALTNGTQYFWFEAFDEPWKISFDSGDENWEDHWGIMDVNRNLKPGVLIPDCGGKTV</sequence>
<dbReference type="GO" id="GO:0005576">
    <property type="term" value="C:extracellular region"/>
    <property type="evidence" value="ECO:0007669"/>
    <property type="project" value="TreeGrafter"/>
</dbReference>
<evidence type="ECO:0000256" key="7">
    <source>
        <dbReference type="ARBA" id="ARBA00022968"/>
    </source>
</evidence>
<dbReference type="GO" id="GO:0071555">
    <property type="term" value="P:cell wall organization"/>
    <property type="evidence" value="ECO:0007669"/>
    <property type="project" value="UniProtKB-KW"/>
</dbReference>
<evidence type="ECO:0000256" key="2">
    <source>
        <dbReference type="ARBA" id="ARBA00004401"/>
    </source>
</evidence>
<evidence type="ECO:0000256" key="8">
    <source>
        <dbReference type="ARBA" id="ARBA00023136"/>
    </source>
</evidence>
<keyword evidence="17" id="KW-0812">Transmembrane</keyword>
<evidence type="ECO:0000256" key="13">
    <source>
        <dbReference type="ARBA" id="ARBA00037649"/>
    </source>
</evidence>
<feature type="region of interest" description="Disordered" evidence="16">
    <location>
        <begin position="496"/>
        <end position="538"/>
    </location>
</feature>
<dbReference type="SUPFAM" id="SSF51445">
    <property type="entry name" value="(Trans)glycosidases"/>
    <property type="match status" value="1"/>
</dbReference>
<feature type="compositionally biased region" description="Low complexity" evidence="16">
    <location>
        <begin position="63"/>
        <end position="98"/>
    </location>
</feature>
<evidence type="ECO:0000256" key="4">
    <source>
        <dbReference type="ARBA" id="ARBA00012780"/>
    </source>
</evidence>
<dbReference type="EMBL" id="AZHD01000007">
    <property type="protein sequence ID" value="OAA61885.1"/>
    <property type="molecule type" value="Genomic_DNA"/>
</dbReference>
<feature type="compositionally biased region" description="Polar residues" evidence="16">
    <location>
        <begin position="191"/>
        <end position="201"/>
    </location>
</feature>
<accession>A0A167UT58</accession>
<evidence type="ECO:0000313" key="18">
    <source>
        <dbReference type="EMBL" id="OAA61885.1"/>
    </source>
</evidence>
<feature type="compositionally biased region" description="Basic and acidic residues" evidence="16">
    <location>
        <begin position="181"/>
        <end position="190"/>
    </location>
</feature>
<evidence type="ECO:0000256" key="15">
    <source>
        <dbReference type="ARBA" id="ARBA00043078"/>
    </source>
</evidence>
<dbReference type="Gene3D" id="3.20.20.80">
    <property type="entry name" value="Glycosidases"/>
    <property type="match status" value="1"/>
</dbReference>
<gene>
    <name evidence="18" type="ORF">SPI_04744</name>
</gene>
<dbReference type="OrthoDB" id="68336at2759"/>
<dbReference type="AlphaFoldDB" id="A0A167UT58"/>
<evidence type="ECO:0000256" key="5">
    <source>
        <dbReference type="ARBA" id="ARBA00022475"/>
    </source>
</evidence>
<proteinExistence type="inferred from homology"/>
<keyword evidence="11" id="KW-0961">Cell wall biogenesis/degradation</keyword>
<feature type="transmembrane region" description="Helical" evidence="17">
    <location>
        <begin position="548"/>
        <end position="572"/>
    </location>
</feature>
<evidence type="ECO:0000256" key="14">
    <source>
        <dbReference type="ARBA" id="ARBA00042373"/>
    </source>
</evidence>
<dbReference type="InterPro" id="IPR017853">
    <property type="entry name" value="GH"/>
</dbReference>
<dbReference type="PANTHER" id="PTHR16631">
    <property type="entry name" value="GLUCAN 1,3-BETA-GLUCOSIDASE"/>
    <property type="match status" value="1"/>
</dbReference>
<reference evidence="18 19" key="1">
    <citation type="journal article" date="2016" name="Genome Biol. Evol.">
        <title>Divergent and convergent evolution of fungal pathogenicity.</title>
        <authorList>
            <person name="Shang Y."/>
            <person name="Xiao G."/>
            <person name="Zheng P."/>
            <person name="Cen K."/>
            <person name="Zhan S."/>
            <person name="Wang C."/>
        </authorList>
    </citation>
    <scope>NUCLEOTIDE SEQUENCE [LARGE SCALE GENOMIC DNA]</scope>
    <source>
        <strain evidence="18 19">RCEF 264</strain>
    </source>
</reference>
<evidence type="ECO:0000313" key="19">
    <source>
        <dbReference type="Proteomes" id="UP000076874"/>
    </source>
</evidence>
<feature type="compositionally biased region" description="Basic and acidic residues" evidence="16">
    <location>
        <begin position="521"/>
        <end position="532"/>
    </location>
</feature>
<dbReference type="Proteomes" id="UP000076874">
    <property type="component" value="Unassembled WGS sequence"/>
</dbReference>
<evidence type="ECO:0000256" key="3">
    <source>
        <dbReference type="ARBA" id="ARBA00008773"/>
    </source>
</evidence>
<dbReference type="InterPro" id="IPR050732">
    <property type="entry name" value="Beta-glucan_modifiers"/>
</dbReference>
<evidence type="ECO:0000256" key="1">
    <source>
        <dbReference type="ARBA" id="ARBA00000382"/>
    </source>
</evidence>
<name>A0A167UT58_9HYPO</name>
<keyword evidence="6 18" id="KW-0378">Hydrolase</keyword>
<keyword evidence="19" id="KW-1185">Reference proteome</keyword>
<dbReference type="GO" id="GO:0000272">
    <property type="term" value="P:polysaccharide catabolic process"/>
    <property type="evidence" value="ECO:0007669"/>
    <property type="project" value="UniProtKB-KW"/>
</dbReference>
<keyword evidence="7" id="KW-0735">Signal-anchor</keyword>
<evidence type="ECO:0000256" key="11">
    <source>
        <dbReference type="ARBA" id="ARBA00023316"/>
    </source>
</evidence>
<evidence type="ECO:0000256" key="17">
    <source>
        <dbReference type="SAM" id="Phobius"/>
    </source>
</evidence>
<comment type="subcellular location">
    <subcellularLocation>
        <location evidence="2">Cell membrane</location>
        <topology evidence="2">Single-pass type II membrane protein</topology>
    </subcellularLocation>
</comment>